<feature type="chain" id="PRO_5044934315" description="Type 3 secretion system secretin" evidence="3">
    <location>
        <begin position="38"/>
        <end position="635"/>
    </location>
</feature>
<comment type="subunit">
    <text evidence="3">The core secretion machinery of the T3SS is composed of approximately 20 different proteins, including cytoplasmic components, a base, an export apparatus and a needle. This subunit is part of the base, which anchors the injectisome in the bacterial cell envelope. Forms a stable homooligomeric complex.</text>
</comment>
<comment type="similarity">
    <text evidence="3">Belongs to the bacterial secretin family. T3SS SctC subfamily.</text>
</comment>
<dbReference type="InterPro" id="IPR005644">
    <property type="entry name" value="NolW-like"/>
</dbReference>
<dbReference type="EMBL" id="JAVDRL010000009">
    <property type="protein sequence ID" value="MDR6532536.1"/>
    <property type="molecule type" value="Genomic_DNA"/>
</dbReference>
<organism evidence="8 9">
    <name type="scientific">Caulobacter rhizosphaerae</name>
    <dbReference type="NCBI Taxonomy" id="2010972"/>
    <lineage>
        <taxon>Bacteria</taxon>
        <taxon>Pseudomonadati</taxon>
        <taxon>Pseudomonadota</taxon>
        <taxon>Alphaproteobacteria</taxon>
        <taxon>Caulobacterales</taxon>
        <taxon>Caulobacteraceae</taxon>
        <taxon>Caulobacter</taxon>
    </lineage>
</organism>
<accession>A0ABU1N247</accession>
<gene>
    <name evidence="3" type="primary">sctC</name>
    <name evidence="8" type="ORF">J2800_003294</name>
</gene>
<dbReference type="InterPro" id="IPR004846">
    <property type="entry name" value="T2SS/T3SS_dom"/>
</dbReference>
<evidence type="ECO:0000313" key="8">
    <source>
        <dbReference type="EMBL" id="MDR6532536.1"/>
    </source>
</evidence>
<feature type="signal peptide" evidence="3">
    <location>
        <begin position="1"/>
        <end position="37"/>
    </location>
</feature>
<dbReference type="NCBIfam" id="TIGR02516">
    <property type="entry name" value="type_III_yscC"/>
    <property type="match status" value="1"/>
</dbReference>
<dbReference type="Proteomes" id="UP001262754">
    <property type="component" value="Unassembled WGS sequence"/>
</dbReference>
<keyword evidence="3" id="KW-0653">Protein transport</keyword>
<name>A0ABU1N247_9CAUL</name>
<dbReference type="PANTHER" id="PTHR30332">
    <property type="entry name" value="PROBABLE GENERAL SECRETION PATHWAY PROTEIN D"/>
    <property type="match status" value="1"/>
</dbReference>
<comment type="subcellular location">
    <subcellularLocation>
        <location evidence="1 3 4">Cell outer membrane</location>
    </subcellularLocation>
</comment>
<evidence type="ECO:0000256" key="3">
    <source>
        <dbReference type="HAMAP-Rule" id="MF_02219"/>
    </source>
</evidence>
<keyword evidence="9" id="KW-1185">Reference proteome</keyword>
<protein>
    <recommendedName>
        <fullName evidence="3">Type 3 secretion system secretin</fullName>
        <shortName evidence="3">T3SS secretin</shortName>
    </recommendedName>
</protein>
<evidence type="ECO:0000256" key="5">
    <source>
        <dbReference type="SAM" id="MobiDB-lite"/>
    </source>
</evidence>
<keyword evidence="3" id="KW-0998">Cell outer membrane</keyword>
<dbReference type="Gene3D" id="3.30.1370.120">
    <property type="match status" value="1"/>
</dbReference>
<feature type="region of interest" description="Disordered" evidence="5">
    <location>
        <begin position="580"/>
        <end position="635"/>
    </location>
</feature>
<evidence type="ECO:0000259" key="6">
    <source>
        <dbReference type="Pfam" id="PF00263"/>
    </source>
</evidence>
<proteinExistence type="inferred from homology"/>
<dbReference type="HAMAP" id="MF_02219">
    <property type="entry name" value="Type_III_secretin"/>
    <property type="match status" value="1"/>
</dbReference>
<evidence type="ECO:0000259" key="7">
    <source>
        <dbReference type="Pfam" id="PF03958"/>
    </source>
</evidence>
<dbReference type="PRINTS" id="PR01337">
    <property type="entry name" value="TYPE3OMGPROT"/>
</dbReference>
<evidence type="ECO:0000256" key="1">
    <source>
        <dbReference type="ARBA" id="ARBA00004442"/>
    </source>
</evidence>
<keyword evidence="3" id="KW-0472">Membrane</keyword>
<keyword evidence="3 4" id="KW-0813">Transport</keyword>
<dbReference type="Pfam" id="PF03958">
    <property type="entry name" value="Secretin_N"/>
    <property type="match status" value="1"/>
</dbReference>
<dbReference type="InterPro" id="IPR038591">
    <property type="entry name" value="NolW-like_sf"/>
</dbReference>
<dbReference type="Gene3D" id="3.55.50.30">
    <property type="match status" value="1"/>
</dbReference>
<feature type="domain" description="NolW-like" evidence="7">
    <location>
        <begin position="189"/>
        <end position="326"/>
    </location>
</feature>
<dbReference type="PANTHER" id="PTHR30332:SF5">
    <property type="entry name" value="SPI-1 TYPE 3 SECRETION SYSTEM SECRETIN"/>
    <property type="match status" value="1"/>
</dbReference>
<sequence length="635" mass="67217" precursor="true">MRLRPDYATASRCSWRKTLLAAGLGAALLMPPLAAVAGEVPLGARTVDLTAREQPISQFLQNFYSQVGVPVVISSSVAGTINGVFKGPAAKIDADVSKAFDLVTYYDGGAAYVYTASQLSSRSFPISASASRRVDRAARQLGMLDSRNTLRATGDMLLASGAPRFLQQIDELARGGVQAEAASPTLQYRVFYLRYGWADDVNLTVGSKQVTIPGVASIVRSLVNSDPNERAGASARSENLVPAAVQGLRGQGLATLGTPNPAGPGYANDQGTLGMPLANEQTGVYSPQNPVRIQADSRLNAVIVRDVAERMSAYEELVRALDVEPQLLEIEAAIIDIDTTKARDLGVNWRFDDGNGGVQFGRGPNAPAGLEDSNLVRGNTSPKSAAGLVASTIIGNGDYFSARLNALETEGVARVVSRPQIVTLSNVEAVFQNTRDFYVRLAGERDVDLFNVSSGTTLRVTPHVTRDNNQTRIRMLVSIEDGALTNASVDNIPVVRRSALNTQALIVEGQSLLLGGMTVQSDTNDSTKIPVLGSIPGLGNLFKVQSRSSGRVERMFLITPRLASIGAARSTTQAGLRYDAPASGFENAPLPSAPPLPVDRKKPPRAARTSRATQPPAPPPAPPASGTMQPIPNPS</sequence>
<keyword evidence="2 3" id="KW-0732">Signal</keyword>
<feature type="compositionally biased region" description="Polar residues" evidence="5">
    <location>
        <begin position="626"/>
        <end position="635"/>
    </location>
</feature>
<dbReference type="InterPro" id="IPR003522">
    <property type="entry name" value="T3SS_OM_pore_YscC"/>
</dbReference>
<keyword evidence="3" id="KW-0811">Translocation</keyword>
<feature type="domain" description="Type II/III secretion system secretin-like" evidence="6">
    <location>
        <begin position="406"/>
        <end position="562"/>
    </location>
</feature>
<evidence type="ECO:0000256" key="4">
    <source>
        <dbReference type="RuleBase" id="RU004004"/>
    </source>
</evidence>
<comment type="caution">
    <text evidence="8">The sequence shown here is derived from an EMBL/GenBank/DDBJ whole genome shotgun (WGS) entry which is preliminary data.</text>
</comment>
<dbReference type="Pfam" id="PF00263">
    <property type="entry name" value="Secretin"/>
    <property type="match status" value="1"/>
</dbReference>
<evidence type="ECO:0000256" key="2">
    <source>
        <dbReference type="ARBA" id="ARBA00022729"/>
    </source>
</evidence>
<dbReference type="RefSeq" id="WP_056756654.1">
    <property type="nucleotide sequence ID" value="NZ_JAVDRL010000009.1"/>
</dbReference>
<reference evidence="8 9" key="1">
    <citation type="submission" date="2023-07" db="EMBL/GenBank/DDBJ databases">
        <title>Sorghum-associated microbial communities from plants grown in Nebraska, USA.</title>
        <authorList>
            <person name="Schachtman D."/>
        </authorList>
    </citation>
    <scope>NUCLEOTIDE SEQUENCE [LARGE SCALE GENOMIC DNA]</scope>
    <source>
        <strain evidence="8 9">DS2154</strain>
    </source>
</reference>
<comment type="function">
    <text evidence="3">Component of the type III secretion system (T3SS), also called injectisome, which is used to inject bacterial effector proteins into eukaryotic host cells. Forms a ring-shaped multimeric structure with an apparent central pore in the outer membrane.</text>
</comment>
<dbReference type="InterPro" id="IPR050810">
    <property type="entry name" value="Bact_Secretion_Sys_Channel"/>
</dbReference>
<evidence type="ECO:0000313" key="9">
    <source>
        <dbReference type="Proteomes" id="UP001262754"/>
    </source>
</evidence>